<evidence type="ECO:0000256" key="1">
    <source>
        <dbReference type="ARBA" id="ARBA00004447"/>
    </source>
</evidence>
<evidence type="ECO:0000256" key="4">
    <source>
        <dbReference type="ARBA" id="ARBA00022676"/>
    </source>
</evidence>
<keyword evidence="7" id="KW-0735">Signal-anchor</keyword>
<evidence type="ECO:0000256" key="12">
    <source>
        <dbReference type="RuleBase" id="RU003832"/>
    </source>
</evidence>
<evidence type="ECO:0000256" key="10">
    <source>
        <dbReference type="ARBA" id="ARBA00023136"/>
    </source>
</evidence>
<dbReference type="InterPro" id="IPR038577">
    <property type="entry name" value="GT10-like_C_sf"/>
</dbReference>
<keyword evidence="5 12" id="KW-0808">Transferase</keyword>
<dbReference type="AlphaFoldDB" id="A0A8J2QMG8"/>
<evidence type="ECO:0000256" key="7">
    <source>
        <dbReference type="ARBA" id="ARBA00022968"/>
    </source>
</evidence>
<evidence type="ECO:0000259" key="13">
    <source>
        <dbReference type="Pfam" id="PF00852"/>
    </source>
</evidence>
<keyword evidence="8 12" id="KW-1133">Transmembrane helix</keyword>
<dbReference type="PANTHER" id="PTHR48438:SF1">
    <property type="entry name" value="ALPHA-(1,3)-FUCOSYLTRANSFERASE C-RELATED"/>
    <property type="match status" value="1"/>
</dbReference>
<dbReference type="Pfam" id="PF00852">
    <property type="entry name" value="Glyco_transf_10"/>
    <property type="match status" value="1"/>
</dbReference>
<keyword evidence="16" id="KW-1185">Reference proteome</keyword>
<evidence type="ECO:0000256" key="5">
    <source>
        <dbReference type="ARBA" id="ARBA00022679"/>
    </source>
</evidence>
<evidence type="ECO:0000256" key="8">
    <source>
        <dbReference type="ARBA" id="ARBA00022989"/>
    </source>
</evidence>
<keyword evidence="11" id="KW-0325">Glycoprotein</keyword>
<dbReference type="SUPFAM" id="SSF53756">
    <property type="entry name" value="UDP-Glycosyltransferase/glycogen phosphorylase"/>
    <property type="match status" value="1"/>
</dbReference>
<dbReference type="GO" id="GO:0008417">
    <property type="term" value="F:fucosyltransferase activity"/>
    <property type="evidence" value="ECO:0007669"/>
    <property type="project" value="InterPro"/>
</dbReference>
<dbReference type="InterPro" id="IPR055270">
    <property type="entry name" value="Glyco_tran_10_C"/>
</dbReference>
<dbReference type="EMBL" id="CAKASE010000055">
    <property type="protein sequence ID" value="CAG9565985.1"/>
    <property type="molecule type" value="Genomic_DNA"/>
</dbReference>
<dbReference type="Pfam" id="PF17039">
    <property type="entry name" value="Glyco_tran_10_N"/>
    <property type="match status" value="1"/>
</dbReference>
<dbReference type="EC" id="2.4.1.-" evidence="12"/>
<keyword evidence="9 12" id="KW-0333">Golgi apparatus</keyword>
<evidence type="ECO:0000256" key="3">
    <source>
        <dbReference type="ARBA" id="ARBA00008919"/>
    </source>
</evidence>
<evidence type="ECO:0000256" key="6">
    <source>
        <dbReference type="ARBA" id="ARBA00022692"/>
    </source>
</evidence>
<dbReference type="Gene3D" id="3.40.50.11660">
    <property type="entry name" value="Glycosyl transferase family 10, C-terminal domain"/>
    <property type="match status" value="1"/>
</dbReference>
<dbReference type="OrthoDB" id="427096at2759"/>
<dbReference type="InterPro" id="IPR001503">
    <property type="entry name" value="Glyco_trans_10"/>
</dbReference>
<comment type="similarity">
    <text evidence="3 12">Belongs to the glycosyltransferase 10 family.</text>
</comment>
<evidence type="ECO:0000313" key="16">
    <source>
        <dbReference type="Proteomes" id="UP000789524"/>
    </source>
</evidence>
<keyword evidence="4 12" id="KW-0328">Glycosyltransferase</keyword>
<gene>
    <name evidence="15" type="ORF">DCHRY22_LOCUS6720</name>
</gene>
<dbReference type="PANTHER" id="PTHR48438">
    <property type="entry name" value="ALPHA-(1,3)-FUCOSYLTRANSFERASE C-RELATED"/>
    <property type="match status" value="1"/>
</dbReference>
<organism evidence="15 16">
    <name type="scientific">Danaus chrysippus</name>
    <name type="common">African queen</name>
    <dbReference type="NCBI Taxonomy" id="151541"/>
    <lineage>
        <taxon>Eukaryota</taxon>
        <taxon>Metazoa</taxon>
        <taxon>Ecdysozoa</taxon>
        <taxon>Arthropoda</taxon>
        <taxon>Hexapoda</taxon>
        <taxon>Insecta</taxon>
        <taxon>Pterygota</taxon>
        <taxon>Neoptera</taxon>
        <taxon>Endopterygota</taxon>
        <taxon>Lepidoptera</taxon>
        <taxon>Glossata</taxon>
        <taxon>Ditrysia</taxon>
        <taxon>Papilionoidea</taxon>
        <taxon>Nymphalidae</taxon>
        <taxon>Danainae</taxon>
        <taxon>Danaini</taxon>
        <taxon>Danaina</taxon>
        <taxon>Danaus</taxon>
        <taxon>Anosia</taxon>
    </lineage>
</organism>
<dbReference type="Proteomes" id="UP000789524">
    <property type="component" value="Unassembled WGS sequence"/>
</dbReference>
<name>A0A8J2QMG8_9NEOP</name>
<evidence type="ECO:0000256" key="11">
    <source>
        <dbReference type="ARBA" id="ARBA00023180"/>
    </source>
</evidence>
<feature type="domain" description="Fucosyltransferase N-terminal" evidence="14">
    <location>
        <begin position="56"/>
        <end position="160"/>
    </location>
</feature>
<accession>A0A8J2QMG8</accession>
<reference evidence="15" key="1">
    <citation type="submission" date="2021-09" db="EMBL/GenBank/DDBJ databases">
        <authorList>
            <person name="Martin H S."/>
        </authorList>
    </citation>
    <scope>NUCLEOTIDE SEQUENCE</scope>
</reference>
<keyword evidence="6 12" id="KW-0812">Transmembrane</keyword>
<feature type="domain" description="Fucosyltransferase C-terminal" evidence="13">
    <location>
        <begin position="195"/>
        <end position="360"/>
    </location>
</feature>
<dbReference type="UniPathway" id="UPA00378"/>
<dbReference type="GO" id="GO:0032580">
    <property type="term" value="C:Golgi cisterna membrane"/>
    <property type="evidence" value="ECO:0007669"/>
    <property type="project" value="UniProtKB-SubCell"/>
</dbReference>
<sequence length="433" mass="51421">MAQLVNTDYPLKAVAVCILFSFIYIFYDICTSVGINYEGDITISNQKSKRSSHERNPKYILEWAKRRGKIVYPTIKCSDNCIFTRDKGRFDGDYTKFDAIIFNEDILSTNERPIKRDPSQIYIFSTLESSYTVPACEIHDDDYFNWTFTYRLDSDIVWSYFQVRSLKGQIVAPRVSVTWKQNNHPVKKKIRYILKRKNKAAAWLVSHCRADSLRDDYLTRLQEHLFHYSLKIDVYGDCSKRKCPNNACGYMIRKDYYFYMAFENSFADDYVTEKILHGYENYAVPIVYGGANYSRFLPPGSYINAREIHPYNLAFKMYQAIKNREIYLKYFKWTNLYTITSEVKPHPLCEVCKRLHNMEGVYPARKYFRLWWNRLNGMKWCLSNEFWNETSNVNIDVRTLCKLWLRKNTATIRKVVLHGQPMRALHTPQYCLQ</sequence>
<evidence type="ECO:0000256" key="9">
    <source>
        <dbReference type="ARBA" id="ARBA00023034"/>
    </source>
</evidence>
<keyword evidence="10 12" id="KW-0472">Membrane</keyword>
<comment type="pathway">
    <text evidence="2">Protein modification; protein glycosylation.</text>
</comment>
<evidence type="ECO:0000256" key="2">
    <source>
        <dbReference type="ARBA" id="ARBA00004922"/>
    </source>
</evidence>
<protein>
    <recommendedName>
        <fullName evidence="12">Fucosyltransferase</fullName>
        <ecNumber evidence="12">2.4.1.-</ecNumber>
    </recommendedName>
</protein>
<dbReference type="InterPro" id="IPR031481">
    <property type="entry name" value="Glyco_tran_10_N"/>
</dbReference>
<proteinExistence type="inferred from homology"/>
<evidence type="ECO:0000313" key="15">
    <source>
        <dbReference type="EMBL" id="CAG9565985.1"/>
    </source>
</evidence>
<comment type="caution">
    <text evidence="15">The sequence shown here is derived from an EMBL/GenBank/DDBJ whole genome shotgun (WGS) entry which is preliminary data.</text>
</comment>
<feature type="transmembrane region" description="Helical" evidence="12">
    <location>
        <begin position="9"/>
        <end position="27"/>
    </location>
</feature>
<evidence type="ECO:0000259" key="14">
    <source>
        <dbReference type="Pfam" id="PF17039"/>
    </source>
</evidence>
<comment type="subcellular location">
    <subcellularLocation>
        <location evidence="1 12">Golgi apparatus</location>
        <location evidence="1 12">Golgi stack membrane</location>
        <topology evidence="1 12">Single-pass type II membrane protein</topology>
    </subcellularLocation>
</comment>